<protein>
    <recommendedName>
        <fullName evidence="3">Phasin domain-containing protein</fullName>
    </recommendedName>
</protein>
<keyword evidence="2" id="KW-1185">Reference proteome</keyword>
<evidence type="ECO:0000313" key="1">
    <source>
        <dbReference type="EMBL" id="GGB66620.1"/>
    </source>
</evidence>
<dbReference type="Proteomes" id="UP000628854">
    <property type="component" value="Unassembled WGS sequence"/>
</dbReference>
<reference evidence="2" key="1">
    <citation type="journal article" date="2019" name="Int. J. Syst. Evol. Microbiol.">
        <title>The Global Catalogue of Microorganisms (GCM) 10K type strain sequencing project: providing services to taxonomists for standard genome sequencing and annotation.</title>
        <authorList>
            <consortium name="The Broad Institute Genomics Platform"/>
            <consortium name="The Broad Institute Genome Sequencing Center for Infectious Disease"/>
            <person name="Wu L."/>
            <person name="Ma J."/>
        </authorList>
    </citation>
    <scope>NUCLEOTIDE SEQUENCE [LARGE SCALE GENOMIC DNA]</scope>
    <source>
        <strain evidence="2">CGMCC 1.15928</strain>
    </source>
</reference>
<dbReference type="EMBL" id="BMKF01000001">
    <property type="protein sequence ID" value="GGB66620.1"/>
    <property type="molecule type" value="Genomic_DNA"/>
</dbReference>
<name>A0ABQ1JHQ1_9PROT</name>
<organism evidence="1 2">
    <name type="scientific">Henriciella pelagia</name>
    <dbReference type="NCBI Taxonomy" id="1977912"/>
    <lineage>
        <taxon>Bacteria</taxon>
        <taxon>Pseudomonadati</taxon>
        <taxon>Pseudomonadota</taxon>
        <taxon>Alphaproteobacteria</taxon>
        <taxon>Hyphomonadales</taxon>
        <taxon>Hyphomonadaceae</taxon>
        <taxon>Henriciella</taxon>
    </lineage>
</organism>
<sequence length="185" mass="19070">MVSKEAIVETSLASEQSALRESATTFKVNAEAEGWVSESKGLADFANILFGGASEQTDRAPASYGDKIGAGDLAVEEVFRTIETDARQAATSLQQLDLLAEELLLTGKVSRADVISFESALVVAQKSYRSFSEAAGIAGARGNTGLTGAELALVHFASSIDAARLSADQLASAYASGSQGVTASS</sequence>
<evidence type="ECO:0000313" key="2">
    <source>
        <dbReference type="Proteomes" id="UP000628854"/>
    </source>
</evidence>
<evidence type="ECO:0008006" key="3">
    <source>
        <dbReference type="Google" id="ProtNLM"/>
    </source>
</evidence>
<accession>A0ABQ1JHQ1</accession>
<proteinExistence type="predicted"/>
<gene>
    <name evidence="1" type="ORF">GCM10011503_14230</name>
</gene>
<comment type="caution">
    <text evidence="1">The sequence shown here is derived from an EMBL/GenBank/DDBJ whole genome shotgun (WGS) entry which is preliminary data.</text>
</comment>